<feature type="compositionally biased region" description="Basic and acidic residues" evidence="8">
    <location>
        <begin position="519"/>
        <end position="542"/>
    </location>
</feature>
<feature type="transmembrane region" description="Helical" evidence="9">
    <location>
        <begin position="150"/>
        <end position="173"/>
    </location>
</feature>
<dbReference type="EMBL" id="KZ308339">
    <property type="protein sequence ID" value="KAG8227760.1"/>
    <property type="molecule type" value="Genomic_DNA"/>
</dbReference>
<dbReference type="OrthoDB" id="6133115at2759"/>
<feature type="domain" description="Major facilitator superfamily (MFS) profile" evidence="10">
    <location>
        <begin position="21"/>
        <end position="465"/>
    </location>
</feature>
<feature type="transmembrane region" description="Helical" evidence="9">
    <location>
        <begin position="342"/>
        <end position="362"/>
    </location>
</feature>
<proteinExistence type="predicted"/>
<dbReference type="Proteomes" id="UP000792457">
    <property type="component" value="Unassembled WGS sequence"/>
</dbReference>
<evidence type="ECO:0000256" key="4">
    <source>
        <dbReference type="ARBA" id="ARBA00022597"/>
    </source>
</evidence>
<evidence type="ECO:0000256" key="7">
    <source>
        <dbReference type="ARBA" id="ARBA00023136"/>
    </source>
</evidence>
<feature type="transmembrane region" description="Helical" evidence="9">
    <location>
        <begin position="116"/>
        <end position="138"/>
    </location>
</feature>
<evidence type="ECO:0000256" key="8">
    <source>
        <dbReference type="SAM" id="MobiDB-lite"/>
    </source>
</evidence>
<feature type="transmembrane region" description="Helical" evidence="9">
    <location>
        <begin position="179"/>
        <end position="198"/>
    </location>
</feature>
<evidence type="ECO:0000256" key="1">
    <source>
        <dbReference type="ARBA" id="ARBA00004651"/>
    </source>
</evidence>
<feature type="transmembrane region" description="Helical" evidence="9">
    <location>
        <begin position="64"/>
        <end position="83"/>
    </location>
</feature>
<gene>
    <name evidence="11" type="ORF">J437_LFUL005765</name>
</gene>
<evidence type="ECO:0000313" key="11">
    <source>
        <dbReference type="EMBL" id="KAG8227760.1"/>
    </source>
</evidence>
<feature type="transmembrane region" description="Helical" evidence="9">
    <location>
        <begin position="374"/>
        <end position="398"/>
    </location>
</feature>
<dbReference type="PANTHER" id="PTHR48021:SF39">
    <property type="entry name" value="MAJOR FACILITATOR SUPERFAMILY (MFS) PROFILE DOMAIN-CONTAINING PROTEIN"/>
    <property type="match status" value="1"/>
</dbReference>
<dbReference type="SUPFAM" id="SSF103473">
    <property type="entry name" value="MFS general substrate transporter"/>
    <property type="match status" value="1"/>
</dbReference>
<name>A0A8K0K5R6_LADFU</name>
<protein>
    <recommendedName>
        <fullName evidence="10">Major facilitator superfamily (MFS) profile domain-containing protein</fullName>
    </recommendedName>
</protein>
<keyword evidence="3" id="KW-1003">Cell membrane</keyword>
<evidence type="ECO:0000256" key="5">
    <source>
        <dbReference type="ARBA" id="ARBA00022692"/>
    </source>
</evidence>
<dbReference type="InterPro" id="IPR005828">
    <property type="entry name" value="MFS_sugar_transport-like"/>
</dbReference>
<comment type="subcellular location">
    <subcellularLocation>
        <location evidence="1">Cell membrane</location>
        <topology evidence="1">Multi-pass membrane protein</topology>
    </subcellularLocation>
</comment>
<evidence type="ECO:0000256" key="6">
    <source>
        <dbReference type="ARBA" id="ARBA00022989"/>
    </source>
</evidence>
<reference evidence="11" key="2">
    <citation type="submission" date="2017-10" db="EMBL/GenBank/DDBJ databases">
        <title>Ladona fulva Genome sequencing and assembly.</title>
        <authorList>
            <person name="Murali S."/>
            <person name="Richards S."/>
            <person name="Bandaranaike D."/>
            <person name="Bellair M."/>
            <person name="Blankenburg K."/>
            <person name="Chao H."/>
            <person name="Dinh H."/>
            <person name="Doddapaneni H."/>
            <person name="Dugan-Rocha S."/>
            <person name="Elkadiri S."/>
            <person name="Gnanaolivu R."/>
            <person name="Hernandez B."/>
            <person name="Skinner E."/>
            <person name="Javaid M."/>
            <person name="Lee S."/>
            <person name="Li M."/>
            <person name="Ming W."/>
            <person name="Munidasa M."/>
            <person name="Muniz J."/>
            <person name="Nguyen L."/>
            <person name="Hughes D."/>
            <person name="Osuji N."/>
            <person name="Pu L.-L."/>
            <person name="Puazo M."/>
            <person name="Qu C."/>
            <person name="Quiroz J."/>
            <person name="Raj R."/>
            <person name="Weissenberger G."/>
            <person name="Xin Y."/>
            <person name="Zou X."/>
            <person name="Han Y."/>
            <person name="Worley K."/>
            <person name="Muzny D."/>
            <person name="Gibbs R."/>
        </authorList>
    </citation>
    <scope>NUCLEOTIDE SEQUENCE</scope>
    <source>
        <strain evidence="11">Sampled in the wild</strain>
    </source>
</reference>
<keyword evidence="7 9" id="KW-0472">Membrane</keyword>
<reference evidence="11" key="1">
    <citation type="submission" date="2013-04" db="EMBL/GenBank/DDBJ databases">
        <authorList>
            <person name="Qu J."/>
            <person name="Murali S.C."/>
            <person name="Bandaranaike D."/>
            <person name="Bellair M."/>
            <person name="Blankenburg K."/>
            <person name="Chao H."/>
            <person name="Dinh H."/>
            <person name="Doddapaneni H."/>
            <person name="Downs B."/>
            <person name="Dugan-Rocha S."/>
            <person name="Elkadiri S."/>
            <person name="Gnanaolivu R.D."/>
            <person name="Hernandez B."/>
            <person name="Javaid M."/>
            <person name="Jayaseelan J.C."/>
            <person name="Lee S."/>
            <person name="Li M."/>
            <person name="Ming W."/>
            <person name="Munidasa M."/>
            <person name="Muniz J."/>
            <person name="Nguyen L."/>
            <person name="Ongeri F."/>
            <person name="Osuji N."/>
            <person name="Pu L.-L."/>
            <person name="Puazo M."/>
            <person name="Qu C."/>
            <person name="Quiroz J."/>
            <person name="Raj R."/>
            <person name="Weissenberger G."/>
            <person name="Xin Y."/>
            <person name="Zou X."/>
            <person name="Han Y."/>
            <person name="Richards S."/>
            <person name="Worley K."/>
            <person name="Muzny D."/>
            <person name="Gibbs R."/>
        </authorList>
    </citation>
    <scope>NUCLEOTIDE SEQUENCE</scope>
    <source>
        <strain evidence="11">Sampled in the wild</strain>
    </source>
</reference>
<evidence type="ECO:0000256" key="3">
    <source>
        <dbReference type="ARBA" id="ARBA00022475"/>
    </source>
</evidence>
<dbReference type="FunFam" id="1.20.1250.20:FF:000218">
    <property type="entry name" value="facilitated trehalose transporter Tret1"/>
    <property type="match status" value="1"/>
</dbReference>
<keyword evidence="5 9" id="KW-0812">Transmembrane</keyword>
<comment type="caution">
    <text evidence="11">The sequence shown here is derived from an EMBL/GenBank/DDBJ whole genome shotgun (WGS) entry which is preliminary data.</text>
</comment>
<sequence>MSKGRKCPGRYRLKDANTWDFLATSAKNMLLLAYGMTLGFPTIVIPSLQDPASTLRMTQEQISWFSSINLITVPLGCIISGALTDRLGKRRAMIAVNIPFLISWGLFYWASSPTHLYTAMVLSGLSGGLLEAPVLTYVAEITEPHLRGMLSATASSCVILGIFLEFLFGSLIAGEGWRLAAAISAALPMIAVVALCCVPESPHWLIAKGRLEDAENALRWLRGWVPATHVKKEFDVLVTNIQGQKVARSRKTQKQLARAAAPEEVPKNKTLASKLWARIIFRVRPYLLRTFVRPYMIICVAFFVGHFGGMTTLQTFAVSIYANVGSPVDGYTAALVLGVMELLGTLVSCACCFISVGTFSYIKGPIAPGEEPHWAPIVLLTGGAFFAHVGLRLLPWILIGEVYPPEVRAMASGASGSAGYIFGFAANKTFFSLRDNLTLPGLFWLNGGIGLAGAIFLFFVLPETEGHQLHEIQQHFEGKRDLRKEGIARKAKKMAQKERAEKAKWAADNPAMTVEDAGDTSKSDLEKEENSKDSKIEYESRL</sequence>
<organism evidence="11 12">
    <name type="scientific">Ladona fulva</name>
    <name type="common">Scarce chaser dragonfly</name>
    <name type="synonym">Libellula fulva</name>
    <dbReference type="NCBI Taxonomy" id="123851"/>
    <lineage>
        <taxon>Eukaryota</taxon>
        <taxon>Metazoa</taxon>
        <taxon>Ecdysozoa</taxon>
        <taxon>Arthropoda</taxon>
        <taxon>Hexapoda</taxon>
        <taxon>Insecta</taxon>
        <taxon>Pterygota</taxon>
        <taxon>Palaeoptera</taxon>
        <taxon>Odonata</taxon>
        <taxon>Epiprocta</taxon>
        <taxon>Anisoptera</taxon>
        <taxon>Libelluloidea</taxon>
        <taxon>Libellulidae</taxon>
        <taxon>Ladona</taxon>
    </lineage>
</organism>
<feature type="compositionally biased region" description="Basic and acidic residues" evidence="8">
    <location>
        <begin position="495"/>
        <end position="505"/>
    </location>
</feature>
<accession>A0A8K0K5R6</accession>
<dbReference type="InterPro" id="IPR005829">
    <property type="entry name" value="Sugar_transporter_CS"/>
</dbReference>
<feature type="transmembrane region" description="Helical" evidence="9">
    <location>
        <begin position="295"/>
        <end position="322"/>
    </location>
</feature>
<dbReference type="PROSITE" id="PS50850">
    <property type="entry name" value="MFS"/>
    <property type="match status" value="1"/>
</dbReference>
<feature type="transmembrane region" description="Helical" evidence="9">
    <location>
        <begin position="92"/>
        <end position="110"/>
    </location>
</feature>
<feature type="transmembrane region" description="Helical" evidence="9">
    <location>
        <begin position="441"/>
        <end position="461"/>
    </location>
</feature>
<dbReference type="GO" id="GO:0005886">
    <property type="term" value="C:plasma membrane"/>
    <property type="evidence" value="ECO:0007669"/>
    <property type="project" value="UniProtKB-SubCell"/>
</dbReference>
<dbReference type="AlphaFoldDB" id="A0A8K0K5R6"/>
<feature type="region of interest" description="Disordered" evidence="8">
    <location>
        <begin position="491"/>
        <end position="542"/>
    </location>
</feature>
<evidence type="ECO:0000259" key="10">
    <source>
        <dbReference type="PROSITE" id="PS50850"/>
    </source>
</evidence>
<feature type="transmembrane region" description="Helical" evidence="9">
    <location>
        <begin position="21"/>
        <end position="44"/>
    </location>
</feature>
<evidence type="ECO:0000313" key="12">
    <source>
        <dbReference type="Proteomes" id="UP000792457"/>
    </source>
</evidence>
<evidence type="ECO:0000256" key="2">
    <source>
        <dbReference type="ARBA" id="ARBA00022448"/>
    </source>
</evidence>
<dbReference type="Pfam" id="PF00083">
    <property type="entry name" value="Sugar_tr"/>
    <property type="match status" value="1"/>
</dbReference>
<dbReference type="GO" id="GO:0022857">
    <property type="term" value="F:transmembrane transporter activity"/>
    <property type="evidence" value="ECO:0007669"/>
    <property type="project" value="InterPro"/>
</dbReference>
<dbReference type="InterPro" id="IPR036259">
    <property type="entry name" value="MFS_trans_sf"/>
</dbReference>
<evidence type="ECO:0000256" key="9">
    <source>
        <dbReference type="SAM" id="Phobius"/>
    </source>
</evidence>
<dbReference type="Gene3D" id="1.20.1250.20">
    <property type="entry name" value="MFS general substrate transporter like domains"/>
    <property type="match status" value="1"/>
</dbReference>
<dbReference type="PANTHER" id="PTHR48021">
    <property type="match status" value="1"/>
</dbReference>
<dbReference type="InterPro" id="IPR020846">
    <property type="entry name" value="MFS_dom"/>
</dbReference>
<dbReference type="InterPro" id="IPR050549">
    <property type="entry name" value="MFS_Trehalose_Transporter"/>
</dbReference>
<keyword evidence="4" id="KW-0762">Sugar transport</keyword>
<dbReference type="PROSITE" id="PS00217">
    <property type="entry name" value="SUGAR_TRANSPORT_2"/>
    <property type="match status" value="1"/>
</dbReference>
<keyword evidence="2" id="KW-0813">Transport</keyword>
<keyword evidence="12" id="KW-1185">Reference proteome</keyword>
<keyword evidence="6 9" id="KW-1133">Transmembrane helix</keyword>